<evidence type="ECO:0000313" key="6">
    <source>
        <dbReference type="Proteomes" id="UP000824782"/>
    </source>
</evidence>
<dbReference type="Proteomes" id="UP000824782">
    <property type="component" value="Unassembled WGS sequence"/>
</dbReference>
<dbReference type="Pfam" id="PF21669">
    <property type="entry name" value="SHLD2_OB1"/>
    <property type="match status" value="1"/>
</dbReference>
<gene>
    <name evidence="5" type="ORF">GDO81_018053</name>
</gene>
<dbReference type="InterPro" id="IPR053944">
    <property type="entry name" value="SHLD2_OB2"/>
</dbReference>
<feature type="domain" description="Shieldin complex subunit 2 first OB fold" evidence="3">
    <location>
        <begin position="287"/>
        <end position="419"/>
    </location>
</feature>
<feature type="region of interest" description="Disordered" evidence="1">
    <location>
        <begin position="212"/>
        <end position="282"/>
    </location>
</feature>
<evidence type="ECO:0000259" key="2">
    <source>
        <dbReference type="Pfam" id="PF15793"/>
    </source>
</evidence>
<organism evidence="5 6">
    <name type="scientific">Engystomops pustulosus</name>
    <name type="common">Tungara frog</name>
    <name type="synonym">Physalaemus pustulosus</name>
    <dbReference type="NCBI Taxonomy" id="76066"/>
    <lineage>
        <taxon>Eukaryota</taxon>
        <taxon>Metazoa</taxon>
        <taxon>Chordata</taxon>
        <taxon>Craniata</taxon>
        <taxon>Vertebrata</taxon>
        <taxon>Euteleostomi</taxon>
        <taxon>Amphibia</taxon>
        <taxon>Batrachia</taxon>
        <taxon>Anura</taxon>
        <taxon>Neobatrachia</taxon>
        <taxon>Hyloidea</taxon>
        <taxon>Leptodactylidae</taxon>
        <taxon>Leiuperinae</taxon>
        <taxon>Engystomops</taxon>
    </lineage>
</organism>
<dbReference type="InterPro" id="IPR031589">
    <property type="entry name" value="SHLD2_C"/>
</dbReference>
<dbReference type="InterPro" id="IPR049507">
    <property type="entry name" value="SHLD2_OB1"/>
</dbReference>
<reference evidence="5" key="1">
    <citation type="thesis" date="2020" institute="ProQuest LLC" country="789 East Eisenhower Parkway, Ann Arbor, MI, USA">
        <title>Comparative Genomics and Chromosome Evolution.</title>
        <authorList>
            <person name="Mudd A.B."/>
        </authorList>
    </citation>
    <scope>NUCLEOTIDE SEQUENCE</scope>
    <source>
        <strain evidence="5">237g6f4</strain>
        <tissue evidence="5">Blood</tissue>
    </source>
</reference>
<evidence type="ECO:0000256" key="1">
    <source>
        <dbReference type="SAM" id="MobiDB-lite"/>
    </source>
</evidence>
<keyword evidence="6" id="KW-1185">Reference proteome</keyword>
<feature type="region of interest" description="Disordered" evidence="1">
    <location>
        <begin position="183"/>
        <end position="202"/>
    </location>
</feature>
<dbReference type="PANTHER" id="PTHR14495:SF2">
    <property type="entry name" value="SHIELDIN COMPLEX SUBUNIT 2"/>
    <property type="match status" value="1"/>
</dbReference>
<feature type="region of interest" description="Disordered" evidence="1">
    <location>
        <begin position="156"/>
        <end position="175"/>
    </location>
</feature>
<evidence type="ECO:0000259" key="3">
    <source>
        <dbReference type="Pfam" id="PF21669"/>
    </source>
</evidence>
<feature type="compositionally biased region" description="Low complexity" evidence="1">
    <location>
        <begin position="249"/>
        <end position="260"/>
    </location>
</feature>
<protein>
    <recommendedName>
        <fullName evidence="7">Shieldin complex subunit 2</fullName>
    </recommendedName>
</protein>
<dbReference type="GO" id="GO:0010569">
    <property type="term" value="P:regulation of double-strand break repair via homologous recombination"/>
    <property type="evidence" value="ECO:0007669"/>
    <property type="project" value="TreeGrafter"/>
</dbReference>
<feature type="domain" description="Shieldin complex subunit 2 second OB fold" evidence="4">
    <location>
        <begin position="452"/>
        <end position="533"/>
    </location>
</feature>
<dbReference type="Pfam" id="PF22779">
    <property type="entry name" value="OB_SHLD2_2nd"/>
    <property type="match status" value="1"/>
</dbReference>
<dbReference type="Pfam" id="PF15793">
    <property type="entry name" value="SHLD2_C"/>
    <property type="match status" value="1"/>
</dbReference>
<sequence>MCYNGVIHVFVGAPVIAPSFQSAKDRSASGGGTAVWRDIPYAPNELDACRESGRHHQKLTEKCTEPAFDRQGEADETFARTCNQETDLGQKMATDMREVISDLASSTELCHITYSVQSDDCNECTDLDVIRSDTSSSISAETEFLTILASSQLVVQSPGNDGTKVANRSPRPSESVLKDMASDCTATGSASQDAFTSSSDLFTDTPDEVFDKKTLESQKNEHIESESAAERSHFEDNFGSSNIKRKNSFSESSPSSNHNQQSKKSKQSTSPASATKKSNKLWQQTPAKSLTLLKHCSDMKKEYNVMVVVLQPCHVKEIKVKSGPNVGSTFPLAKIVVIDQSEVKREVLMWRTAAFWSLGLLPGEIIVLTNLSICEDRWRGDIFLQSSFRSKLVNLGSCSVLCSIENSNTVENSAVKELLNYIHKKHIYLRELSPRQTQMLEHIQYVSLAYLQPELLLHSMLKVIHISILKEATYHFKGTQQNKIILTVEQICGQTSTLVLWGTCVSWCDQIHLKRDHIWVFKYLFCKKNIISGDLELHTTPWSSWECLFHDDQRAIDFRKQYNKTSEKQMSLLSMVQDRCSGEIQVKGSILQLEFKIPGKPKILMSSETSISDILEYLPYIKYTGCGKCKRELNIDDNDVYEQCYVCLPFNQICIFYRSAQMTIMSEGCFVSIQVPPDILEKMFLNISPKLLNHVFPSCPDVTYGTIVADLCYSLLAKTEESFIFTIKSQFMLDENSMPLEEDFHLLDFHLDL</sequence>
<dbReference type="EMBL" id="WNYA01000009">
    <property type="protein sequence ID" value="KAG8556389.1"/>
    <property type="molecule type" value="Genomic_DNA"/>
</dbReference>
<accession>A0AAV7A459</accession>
<dbReference type="GO" id="GO:0035861">
    <property type="term" value="C:site of double-strand break"/>
    <property type="evidence" value="ECO:0007669"/>
    <property type="project" value="TreeGrafter"/>
</dbReference>
<evidence type="ECO:0008006" key="7">
    <source>
        <dbReference type="Google" id="ProtNLM"/>
    </source>
</evidence>
<dbReference type="PANTHER" id="PTHR14495">
    <property type="entry name" value="SHIELDIN COMPLEX SUBUNIT 2"/>
    <property type="match status" value="1"/>
</dbReference>
<feature type="compositionally biased region" description="Low complexity" evidence="1">
    <location>
        <begin position="267"/>
        <end position="276"/>
    </location>
</feature>
<feature type="compositionally biased region" description="Basic and acidic residues" evidence="1">
    <location>
        <begin position="212"/>
        <end position="236"/>
    </location>
</feature>
<proteinExistence type="predicted"/>
<name>A0AAV7A459_ENGPU</name>
<feature type="domain" description="Shieldin complex subunit 2 C-terminal" evidence="2">
    <location>
        <begin position="589"/>
        <end position="750"/>
    </location>
</feature>
<evidence type="ECO:0000313" key="5">
    <source>
        <dbReference type="EMBL" id="KAG8556389.1"/>
    </source>
</evidence>
<dbReference type="InterPro" id="IPR029715">
    <property type="entry name" value="FAM35A"/>
</dbReference>
<comment type="caution">
    <text evidence="5">The sequence shown here is derived from an EMBL/GenBank/DDBJ whole genome shotgun (WGS) entry which is preliminary data.</text>
</comment>
<dbReference type="AlphaFoldDB" id="A0AAV7A459"/>
<evidence type="ECO:0000259" key="4">
    <source>
        <dbReference type="Pfam" id="PF22779"/>
    </source>
</evidence>
<dbReference type="GO" id="GO:0005634">
    <property type="term" value="C:nucleus"/>
    <property type="evidence" value="ECO:0007669"/>
    <property type="project" value="TreeGrafter"/>
</dbReference>
<feature type="compositionally biased region" description="Polar residues" evidence="1">
    <location>
        <begin position="184"/>
        <end position="202"/>
    </location>
</feature>